<comment type="caution">
    <text evidence="5">The sequence shown here is derived from an EMBL/GenBank/DDBJ whole genome shotgun (WGS) entry which is preliminary data.</text>
</comment>
<organism evidence="5 6">
    <name type="scientific">Brassica napus</name>
    <name type="common">Rape</name>
    <dbReference type="NCBI Taxonomy" id="3708"/>
    <lineage>
        <taxon>Eukaryota</taxon>
        <taxon>Viridiplantae</taxon>
        <taxon>Streptophyta</taxon>
        <taxon>Embryophyta</taxon>
        <taxon>Tracheophyta</taxon>
        <taxon>Spermatophyta</taxon>
        <taxon>Magnoliopsida</taxon>
        <taxon>eudicotyledons</taxon>
        <taxon>Gunneridae</taxon>
        <taxon>Pentapetalae</taxon>
        <taxon>rosids</taxon>
        <taxon>malvids</taxon>
        <taxon>Brassicales</taxon>
        <taxon>Brassicaceae</taxon>
        <taxon>Brassiceae</taxon>
        <taxon>Brassica</taxon>
    </lineage>
</organism>
<dbReference type="InterPro" id="IPR044861">
    <property type="entry name" value="IPNS-like_FE2OG_OXY"/>
</dbReference>
<evidence type="ECO:0000256" key="1">
    <source>
        <dbReference type="ARBA" id="ARBA00009861"/>
    </source>
</evidence>
<dbReference type="Proteomes" id="UP000824890">
    <property type="component" value="Unassembled WGS sequence"/>
</dbReference>
<gene>
    <name evidence="5" type="ORF">HID58_037315</name>
</gene>
<dbReference type="InterPro" id="IPR026992">
    <property type="entry name" value="DIOX_N"/>
</dbReference>
<accession>A0ABQ8BKZ6</accession>
<keyword evidence="3" id="KW-0408">Iron</keyword>
<dbReference type="Gene3D" id="2.60.120.330">
    <property type="entry name" value="B-lactam Antibiotic, Isopenicillin N Synthase, Chain"/>
    <property type="match status" value="1"/>
</dbReference>
<dbReference type="PROSITE" id="PS51471">
    <property type="entry name" value="FE2OG_OXY"/>
    <property type="match status" value="1"/>
</dbReference>
<evidence type="ECO:0000313" key="6">
    <source>
        <dbReference type="Proteomes" id="UP000824890"/>
    </source>
</evidence>
<evidence type="ECO:0000256" key="3">
    <source>
        <dbReference type="ARBA" id="ARBA00023004"/>
    </source>
</evidence>
<sequence length="728" mass="82277">MRRRSVVEKIGEASEKWGFFQVINHGIQLEVLERMLQGIRAFHEQDSEAKKRFYTRDFSSDTYYASNFDLYTSQGASWRDTVGCYTAPDPPRLEDLPAVCGEIMMEFSKHMKALGELLFELLSEALGLNSNHLKDIDCAKSQVMFCQYYPPCPQPNLTLGLSKHTDFSFLTVLLQDNIGGLQVLRDQTWIDVPPVPGALVVNIGDLLQLITNDKFISAEHRVVANGSTEPRISAPCFFSTFMKANPHVYGPIKELLSEENPAKYRELTINEFADIFRSKTIITINSKFLVHPSSPTPADQSPRHSLYLSNLDDTVGARVLTPSVYFYRSSNDQTKNRESLVLKRLQDALAEVLVLYYPLSGRLREVENGKLEVFFGAEQGALMVSASSSMGLDYLGDLTVPNPAWLPLIFHYPKEEAYKILEMPLLIVQVTFFTCGGFSLGIRLCHCICDGFGAMQFLASWAATAKNGRLIADPEPVWDREVFKPRNPPMVKYTHDEYLAVEERSNLTNSLWETKPLQKCYRINKEFQCRVKSIAQGQDSSLMCSSFDAMAAHIWKSWVKALDVKPLEYNLRLTFSVNVRTRLEALKLREGFYGNVVCLACATSSVNNVMNDTLSKTTRLVQEARVRVTEDYLRSMVDYVEVKRPKRLEFGGKLMITQWTRFEMYETADFGWGKPVYAGPIDLRPTPQVCVLLPQGGVESGGDQSMVVCLCLPPSAVHKFTRLLSLND</sequence>
<name>A0ABQ8BKZ6_BRANA</name>
<dbReference type="InterPro" id="IPR005123">
    <property type="entry name" value="Oxoglu/Fe-dep_dioxygenase_dom"/>
</dbReference>
<dbReference type="Pfam" id="PF14226">
    <property type="entry name" value="DIOX_N"/>
    <property type="match status" value="1"/>
</dbReference>
<dbReference type="InterPro" id="IPR023213">
    <property type="entry name" value="CAT-like_dom_sf"/>
</dbReference>
<dbReference type="Gene3D" id="3.30.559.10">
    <property type="entry name" value="Chloramphenicol acetyltransferase-like domain"/>
    <property type="match status" value="2"/>
</dbReference>
<proteinExistence type="inferred from homology"/>
<dbReference type="EMBL" id="JAGKQM010000010">
    <property type="protein sequence ID" value="KAH0905488.1"/>
    <property type="molecule type" value="Genomic_DNA"/>
</dbReference>
<keyword evidence="6" id="KW-1185">Reference proteome</keyword>
<dbReference type="InterPro" id="IPR050317">
    <property type="entry name" value="Plant_Fungal_Acyltransferase"/>
</dbReference>
<protein>
    <recommendedName>
        <fullName evidence="4">Fe2OG dioxygenase domain-containing protein</fullName>
    </recommendedName>
</protein>
<dbReference type="PANTHER" id="PTHR31642:SF50">
    <property type="entry name" value="F21B7.2"/>
    <property type="match status" value="1"/>
</dbReference>
<dbReference type="InterPro" id="IPR027443">
    <property type="entry name" value="IPNS-like_sf"/>
</dbReference>
<keyword evidence="2" id="KW-0479">Metal-binding</keyword>
<evidence type="ECO:0000256" key="2">
    <source>
        <dbReference type="ARBA" id="ARBA00022723"/>
    </source>
</evidence>
<dbReference type="Pfam" id="PF02458">
    <property type="entry name" value="Transferase"/>
    <property type="match status" value="1"/>
</dbReference>
<evidence type="ECO:0000259" key="4">
    <source>
        <dbReference type="PROSITE" id="PS51471"/>
    </source>
</evidence>
<dbReference type="Pfam" id="PF03171">
    <property type="entry name" value="2OG-FeII_Oxy"/>
    <property type="match status" value="1"/>
</dbReference>
<reference evidence="5 6" key="1">
    <citation type="submission" date="2021-05" db="EMBL/GenBank/DDBJ databases">
        <title>Genome Assembly of Synthetic Allotetraploid Brassica napus Reveals Homoeologous Exchanges between Subgenomes.</title>
        <authorList>
            <person name="Davis J.T."/>
        </authorList>
    </citation>
    <scope>NUCLEOTIDE SEQUENCE [LARGE SCALE GENOMIC DNA]</scope>
    <source>
        <strain evidence="6">cv. Da-Ae</strain>
        <tissue evidence="5">Seedling</tissue>
    </source>
</reference>
<comment type="similarity">
    <text evidence="1">Belongs to the plant acyltransferase family.</text>
</comment>
<feature type="domain" description="Fe2OG dioxygenase" evidence="4">
    <location>
        <begin position="140"/>
        <end position="241"/>
    </location>
</feature>
<evidence type="ECO:0000313" key="5">
    <source>
        <dbReference type="EMBL" id="KAH0905488.1"/>
    </source>
</evidence>
<dbReference type="PANTHER" id="PTHR31642">
    <property type="entry name" value="TRICHOTHECENE 3-O-ACETYLTRANSFERASE"/>
    <property type="match status" value="1"/>
</dbReference>
<dbReference type="SUPFAM" id="SSF51197">
    <property type="entry name" value="Clavaminate synthase-like"/>
    <property type="match status" value="1"/>
</dbReference>